<accession>A0A4Q7PA37</accession>
<keyword evidence="2" id="KW-1185">Reference proteome</keyword>
<reference evidence="1 2" key="1">
    <citation type="submission" date="2019-02" db="EMBL/GenBank/DDBJ databases">
        <title>Genomic Encyclopedia of Archaeal and Bacterial Type Strains, Phase II (KMG-II): from individual species to whole genera.</title>
        <authorList>
            <person name="Goeker M."/>
        </authorList>
    </citation>
    <scope>NUCLEOTIDE SEQUENCE [LARGE SCALE GENOMIC DNA]</scope>
    <source>
        <strain evidence="1 2">DSM 21411</strain>
    </source>
</reference>
<protein>
    <submittedName>
        <fullName evidence="1">Uncharacterized protein</fullName>
    </submittedName>
</protein>
<sequence length="148" mass="17234">MTGFVRNLDALTTGSCKLVVPVMQWFDFIHTSQDKVLKIVVTEGEAMVGRVSVRANTTFFETDRILRSIQLPVNPKAIDYWKLEYQGYTQDELQFNGVDSKIAQAKKDFEESIRLAALNLNQFRISKEELKEIILIRLREREKIDFQF</sequence>
<evidence type="ECO:0000313" key="2">
    <source>
        <dbReference type="Proteomes" id="UP000292209"/>
    </source>
</evidence>
<dbReference type="AlphaFoldDB" id="A0A4Q7PA37"/>
<proteinExistence type="predicted"/>
<dbReference type="EMBL" id="SGXG01000001">
    <property type="protein sequence ID" value="RZS96807.1"/>
    <property type="molecule type" value="Genomic_DNA"/>
</dbReference>
<organism evidence="1 2">
    <name type="scientific">Cecembia calidifontis</name>
    <dbReference type="NCBI Taxonomy" id="1187080"/>
    <lineage>
        <taxon>Bacteria</taxon>
        <taxon>Pseudomonadati</taxon>
        <taxon>Bacteroidota</taxon>
        <taxon>Cytophagia</taxon>
        <taxon>Cytophagales</taxon>
        <taxon>Cyclobacteriaceae</taxon>
        <taxon>Cecembia</taxon>
    </lineage>
</organism>
<evidence type="ECO:0000313" key="1">
    <source>
        <dbReference type="EMBL" id="RZS96807.1"/>
    </source>
</evidence>
<comment type="caution">
    <text evidence="1">The sequence shown here is derived from an EMBL/GenBank/DDBJ whole genome shotgun (WGS) entry which is preliminary data.</text>
</comment>
<name>A0A4Q7PA37_9BACT</name>
<gene>
    <name evidence="1" type="ORF">BC751_2400</name>
</gene>
<dbReference type="Proteomes" id="UP000292209">
    <property type="component" value="Unassembled WGS sequence"/>
</dbReference>